<accession>A0A9X2JEI3</accession>
<evidence type="ECO:0000256" key="3">
    <source>
        <dbReference type="ARBA" id="ARBA00023163"/>
    </source>
</evidence>
<dbReference type="PANTHER" id="PTHR38445">
    <property type="entry name" value="HTH-TYPE TRANSCRIPTIONAL REPRESSOR YTRA"/>
    <property type="match status" value="1"/>
</dbReference>
<evidence type="ECO:0000256" key="1">
    <source>
        <dbReference type="ARBA" id="ARBA00023015"/>
    </source>
</evidence>
<dbReference type="PANTHER" id="PTHR38445:SF10">
    <property type="entry name" value="GNTR-FAMILY TRANSCRIPTIONAL REGULATOR"/>
    <property type="match status" value="1"/>
</dbReference>
<reference evidence="5" key="1">
    <citation type="submission" date="2022-06" db="EMBL/GenBank/DDBJ databases">
        <title>Solitalea sp. MAHUQ-68 isolated from rhizospheric soil.</title>
        <authorList>
            <person name="Huq M.A."/>
        </authorList>
    </citation>
    <scope>NUCLEOTIDE SEQUENCE</scope>
    <source>
        <strain evidence="5">MAHUQ-68</strain>
    </source>
</reference>
<evidence type="ECO:0000256" key="2">
    <source>
        <dbReference type="ARBA" id="ARBA00023125"/>
    </source>
</evidence>
<dbReference type="InterPro" id="IPR036388">
    <property type="entry name" value="WH-like_DNA-bd_sf"/>
</dbReference>
<dbReference type="Proteomes" id="UP001155182">
    <property type="component" value="Unassembled WGS sequence"/>
</dbReference>
<keyword evidence="6" id="KW-1185">Reference proteome</keyword>
<dbReference type="InterPro" id="IPR000524">
    <property type="entry name" value="Tscrpt_reg_HTH_GntR"/>
</dbReference>
<dbReference type="InterPro" id="IPR046335">
    <property type="entry name" value="LacI/GalR-like_sensor"/>
</dbReference>
<name>A0A9X2JEI3_9SPHI</name>
<evidence type="ECO:0000259" key="4">
    <source>
        <dbReference type="PROSITE" id="PS50949"/>
    </source>
</evidence>
<keyword evidence="1" id="KW-0805">Transcription regulation</keyword>
<dbReference type="SUPFAM" id="SSF46785">
    <property type="entry name" value="Winged helix' DNA-binding domain"/>
    <property type="match status" value="1"/>
</dbReference>
<dbReference type="InterPro" id="IPR028082">
    <property type="entry name" value="Peripla_BP_I"/>
</dbReference>
<dbReference type="SUPFAM" id="SSF53822">
    <property type="entry name" value="Periplasmic binding protein-like I"/>
    <property type="match status" value="1"/>
</dbReference>
<dbReference type="Pfam" id="PF13377">
    <property type="entry name" value="Peripla_BP_3"/>
    <property type="match status" value="1"/>
</dbReference>
<comment type="caution">
    <text evidence="5">The sequence shown here is derived from an EMBL/GenBank/DDBJ whole genome shotgun (WGS) entry which is preliminary data.</text>
</comment>
<sequence>MKNIFDKIHKLEEVSGYSKHERLVQGFIDAIDEKLLRQGDLLPSVNSMIKETGFARETIVKGYKELIERGIVESKNRMGYFVASENTNQKLTIALILYAFDSVQETFYNAFRAALDPSVHIDIFFHNHNIDIFETIVNKVAGRYATYIIAPMPHPRIAEILQAIPLNKFLMIDRYEQIAGDFSYVVQEFEQSTYQVLMELHNTIKQFDELVFFSRPPDSDSPQEILASFKKFVADQNIKHDIKTKYIAGSIEKGKVYFSTNDTQTWMMLKDCKEQNLILGKDVGILSQDDDPIKEIICDGITTYSTDFVQMAKKAAHFVLTKEKVREVIPTALIRRKSL</sequence>
<dbReference type="SMART" id="SM00345">
    <property type="entry name" value="HTH_GNTR"/>
    <property type="match status" value="1"/>
</dbReference>
<evidence type="ECO:0000313" key="5">
    <source>
        <dbReference type="EMBL" id="MCO4293980.1"/>
    </source>
</evidence>
<feature type="domain" description="HTH gntR-type" evidence="4">
    <location>
        <begin position="17"/>
        <end position="85"/>
    </location>
</feature>
<dbReference type="RefSeq" id="WP_252588747.1">
    <property type="nucleotide sequence ID" value="NZ_JAMWYS010000050.1"/>
</dbReference>
<gene>
    <name evidence="5" type="ORF">NF867_14030</name>
</gene>
<organism evidence="5 6">
    <name type="scientific">Solitalea agri</name>
    <dbReference type="NCBI Taxonomy" id="2953739"/>
    <lineage>
        <taxon>Bacteria</taxon>
        <taxon>Pseudomonadati</taxon>
        <taxon>Bacteroidota</taxon>
        <taxon>Sphingobacteriia</taxon>
        <taxon>Sphingobacteriales</taxon>
        <taxon>Sphingobacteriaceae</taxon>
        <taxon>Solitalea</taxon>
    </lineage>
</organism>
<protein>
    <submittedName>
        <fullName evidence="5">GntR family transcriptional regulator</fullName>
    </submittedName>
</protein>
<dbReference type="Gene3D" id="3.40.50.2300">
    <property type="match status" value="2"/>
</dbReference>
<keyword evidence="3" id="KW-0804">Transcription</keyword>
<dbReference type="Gene3D" id="1.10.10.10">
    <property type="entry name" value="Winged helix-like DNA-binding domain superfamily/Winged helix DNA-binding domain"/>
    <property type="match status" value="1"/>
</dbReference>
<dbReference type="GO" id="GO:0003677">
    <property type="term" value="F:DNA binding"/>
    <property type="evidence" value="ECO:0007669"/>
    <property type="project" value="UniProtKB-KW"/>
</dbReference>
<dbReference type="PROSITE" id="PS50949">
    <property type="entry name" value="HTH_GNTR"/>
    <property type="match status" value="1"/>
</dbReference>
<dbReference type="Pfam" id="PF00392">
    <property type="entry name" value="GntR"/>
    <property type="match status" value="1"/>
</dbReference>
<dbReference type="InterPro" id="IPR036390">
    <property type="entry name" value="WH_DNA-bd_sf"/>
</dbReference>
<proteinExistence type="predicted"/>
<dbReference type="GO" id="GO:0003700">
    <property type="term" value="F:DNA-binding transcription factor activity"/>
    <property type="evidence" value="ECO:0007669"/>
    <property type="project" value="InterPro"/>
</dbReference>
<dbReference type="AlphaFoldDB" id="A0A9X2JEI3"/>
<dbReference type="CDD" id="cd07377">
    <property type="entry name" value="WHTH_GntR"/>
    <property type="match status" value="1"/>
</dbReference>
<evidence type="ECO:0000313" key="6">
    <source>
        <dbReference type="Proteomes" id="UP001155182"/>
    </source>
</evidence>
<keyword evidence="2" id="KW-0238">DNA-binding</keyword>
<dbReference type="EMBL" id="JAMWYS010000050">
    <property type="protein sequence ID" value="MCO4293980.1"/>
    <property type="molecule type" value="Genomic_DNA"/>
</dbReference>